<reference evidence="1" key="2">
    <citation type="journal article" date="2015" name="Data Brief">
        <title>Shoot transcriptome of the giant reed, Arundo donax.</title>
        <authorList>
            <person name="Barrero R.A."/>
            <person name="Guerrero F.D."/>
            <person name="Moolhuijzen P."/>
            <person name="Goolsby J.A."/>
            <person name="Tidwell J."/>
            <person name="Bellgard S.E."/>
            <person name="Bellgard M.I."/>
        </authorList>
    </citation>
    <scope>NUCLEOTIDE SEQUENCE</scope>
    <source>
        <tissue evidence="1">Shoot tissue taken approximately 20 cm above the soil surface</tissue>
    </source>
</reference>
<name>A0A0A8Y207_ARUDO</name>
<protein>
    <submittedName>
        <fullName evidence="1">Uncharacterized protein</fullName>
    </submittedName>
</protein>
<sequence length="35" mass="4201">MDHMMTLHYATFHFCQGGDQEEDARNRAMEEAYTY</sequence>
<reference evidence="1" key="1">
    <citation type="submission" date="2014-09" db="EMBL/GenBank/DDBJ databases">
        <authorList>
            <person name="Magalhaes I.L.F."/>
            <person name="Oliveira U."/>
            <person name="Santos F.R."/>
            <person name="Vidigal T.H.D.A."/>
            <person name="Brescovit A.D."/>
            <person name="Santos A.J."/>
        </authorList>
    </citation>
    <scope>NUCLEOTIDE SEQUENCE</scope>
    <source>
        <tissue evidence="1">Shoot tissue taken approximately 20 cm above the soil surface</tissue>
    </source>
</reference>
<accession>A0A0A8Y207</accession>
<organism evidence="1">
    <name type="scientific">Arundo donax</name>
    <name type="common">Giant reed</name>
    <name type="synonym">Donax arundinaceus</name>
    <dbReference type="NCBI Taxonomy" id="35708"/>
    <lineage>
        <taxon>Eukaryota</taxon>
        <taxon>Viridiplantae</taxon>
        <taxon>Streptophyta</taxon>
        <taxon>Embryophyta</taxon>
        <taxon>Tracheophyta</taxon>
        <taxon>Spermatophyta</taxon>
        <taxon>Magnoliopsida</taxon>
        <taxon>Liliopsida</taxon>
        <taxon>Poales</taxon>
        <taxon>Poaceae</taxon>
        <taxon>PACMAD clade</taxon>
        <taxon>Arundinoideae</taxon>
        <taxon>Arundineae</taxon>
        <taxon>Arundo</taxon>
    </lineage>
</organism>
<dbReference type="AlphaFoldDB" id="A0A0A8Y207"/>
<proteinExistence type="predicted"/>
<evidence type="ECO:0000313" key="1">
    <source>
        <dbReference type="EMBL" id="JAD19203.1"/>
    </source>
</evidence>
<dbReference type="EMBL" id="GBRH01278692">
    <property type="protein sequence ID" value="JAD19203.1"/>
    <property type="molecule type" value="Transcribed_RNA"/>
</dbReference>